<feature type="transmembrane region" description="Helical" evidence="10">
    <location>
        <begin position="178"/>
        <end position="202"/>
    </location>
</feature>
<comment type="similarity">
    <text evidence="10">Belongs to the insect chemoreceptor superfamily. Heteromeric odorant receptor channel (TC 1.A.69) family.</text>
</comment>
<dbReference type="GO" id="GO:0004984">
    <property type="term" value="F:olfactory receptor activity"/>
    <property type="evidence" value="ECO:0007669"/>
    <property type="project" value="InterPro"/>
</dbReference>
<feature type="transmembrane region" description="Helical" evidence="10">
    <location>
        <begin position="42"/>
        <end position="61"/>
    </location>
</feature>
<accession>A0A8J2MP15</accession>
<evidence type="ECO:0000256" key="6">
    <source>
        <dbReference type="ARBA" id="ARBA00022989"/>
    </source>
</evidence>
<dbReference type="PANTHER" id="PTHR21137:SF35">
    <property type="entry name" value="ODORANT RECEPTOR 19A-RELATED"/>
    <property type="match status" value="1"/>
</dbReference>
<sequence>MFKVDPEFAIAYTKLTVTLVCSWPPGRNSSKRDLVVFNVKWWISWLLGIFLVVPLIYAAVVDRKNVLEFTKSLCLAVSCGQCAVKMFFCKLQNQRIKFLLDEMEEYVKVSVPSERQIFLNYIKNCGLVHVVLNVCSLVASIGVILGPLVLPQRLPTEAKYPFSVETHPNYEIIYVHQAFAGVLCSSIGSIDCQIAMLLWYSIARLDILSLEMEKITSVCQFYKCVRKHQYLLWFVDETIKAGRCLVATTVIMTTLAVILGGVHIVGNEPLIAKLQFVIIVGGFSILLYVTAWPSEILTRMCENVGWTIYNSPWLKNSKELNKGIEFVIQRSNKPAVISLSGVFPALSLNYYATFLSKTFSYFTTLRIILAKME</sequence>
<evidence type="ECO:0000313" key="12">
    <source>
        <dbReference type="Proteomes" id="UP000786811"/>
    </source>
</evidence>
<dbReference type="InterPro" id="IPR004117">
    <property type="entry name" value="7tm6_olfct_rcpt"/>
</dbReference>
<evidence type="ECO:0000256" key="5">
    <source>
        <dbReference type="ARBA" id="ARBA00022725"/>
    </source>
</evidence>
<keyword evidence="3 10" id="KW-0716">Sensory transduction</keyword>
<dbReference type="AlphaFoldDB" id="A0A8J2MP15"/>
<proteinExistence type="inferred from homology"/>
<evidence type="ECO:0000256" key="7">
    <source>
        <dbReference type="ARBA" id="ARBA00023136"/>
    </source>
</evidence>
<dbReference type="EMBL" id="CAJNRD030001121">
    <property type="protein sequence ID" value="CAG5098063.1"/>
    <property type="molecule type" value="Genomic_DNA"/>
</dbReference>
<gene>
    <name evidence="11" type="ORF">HICCMSTLAB_LOCUS9014</name>
</gene>
<protein>
    <recommendedName>
        <fullName evidence="10">Odorant receptor</fullName>
    </recommendedName>
</protein>
<keyword evidence="8 10" id="KW-0675">Receptor</keyword>
<keyword evidence="9 10" id="KW-0807">Transducer</keyword>
<feature type="transmembrane region" description="Helical" evidence="10">
    <location>
        <begin position="270"/>
        <end position="290"/>
    </location>
</feature>
<evidence type="ECO:0000256" key="1">
    <source>
        <dbReference type="ARBA" id="ARBA00004651"/>
    </source>
</evidence>
<dbReference type="GO" id="GO:0005886">
    <property type="term" value="C:plasma membrane"/>
    <property type="evidence" value="ECO:0007669"/>
    <property type="project" value="UniProtKB-SubCell"/>
</dbReference>
<keyword evidence="12" id="KW-1185">Reference proteome</keyword>
<evidence type="ECO:0000256" key="8">
    <source>
        <dbReference type="ARBA" id="ARBA00023170"/>
    </source>
</evidence>
<reference evidence="11" key="1">
    <citation type="submission" date="2021-04" db="EMBL/GenBank/DDBJ databases">
        <authorList>
            <person name="Chebbi M.A.C M."/>
        </authorList>
    </citation>
    <scope>NUCLEOTIDE SEQUENCE</scope>
</reference>
<name>A0A8J2MP15_COTCN</name>
<evidence type="ECO:0000256" key="4">
    <source>
        <dbReference type="ARBA" id="ARBA00022692"/>
    </source>
</evidence>
<dbReference type="Proteomes" id="UP000786811">
    <property type="component" value="Unassembled WGS sequence"/>
</dbReference>
<dbReference type="Pfam" id="PF02949">
    <property type="entry name" value="7tm_6"/>
    <property type="match status" value="1"/>
</dbReference>
<keyword evidence="6 10" id="KW-1133">Transmembrane helix</keyword>
<keyword evidence="2" id="KW-1003">Cell membrane</keyword>
<evidence type="ECO:0000313" key="11">
    <source>
        <dbReference type="EMBL" id="CAG5098063.1"/>
    </source>
</evidence>
<comment type="caution">
    <text evidence="11">The sequence shown here is derived from an EMBL/GenBank/DDBJ whole genome shotgun (WGS) entry which is preliminary data.</text>
</comment>
<dbReference type="GO" id="GO:0007165">
    <property type="term" value="P:signal transduction"/>
    <property type="evidence" value="ECO:0007669"/>
    <property type="project" value="UniProtKB-KW"/>
</dbReference>
<feature type="transmembrane region" description="Helical" evidence="10">
    <location>
        <begin position="244"/>
        <end position="264"/>
    </location>
</feature>
<evidence type="ECO:0000256" key="10">
    <source>
        <dbReference type="RuleBase" id="RU351113"/>
    </source>
</evidence>
<comment type="caution">
    <text evidence="10">Lacks conserved residue(s) required for the propagation of feature annotation.</text>
</comment>
<evidence type="ECO:0000256" key="3">
    <source>
        <dbReference type="ARBA" id="ARBA00022606"/>
    </source>
</evidence>
<evidence type="ECO:0000256" key="2">
    <source>
        <dbReference type="ARBA" id="ARBA00022475"/>
    </source>
</evidence>
<dbReference type="PANTHER" id="PTHR21137">
    <property type="entry name" value="ODORANT RECEPTOR"/>
    <property type="match status" value="1"/>
</dbReference>
<evidence type="ECO:0000256" key="9">
    <source>
        <dbReference type="ARBA" id="ARBA00023224"/>
    </source>
</evidence>
<comment type="subcellular location">
    <subcellularLocation>
        <location evidence="1 10">Cell membrane</location>
        <topology evidence="1 10">Multi-pass membrane protein</topology>
    </subcellularLocation>
</comment>
<organism evidence="11 12">
    <name type="scientific">Cotesia congregata</name>
    <name type="common">Parasitoid wasp</name>
    <name type="synonym">Apanteles congregatus</name>
    <dbReference type="NCBI Taxonomy" id="51543"/>
    <lineage>
        <taxon>Eukaryota</taxon>
        <taxon>Metazoa</taxon>
        <taxon>Ecdysozoa</taxon>
        <taxon>Arthropoda</taxon>
        <taxon>Hexapoda</taxon>
        <taxon>Insecta</taxon>
        <taxon>Pterygota</taxon>
        <taxon>Neoptera</taxon>
        <taxon>Endopterygota</taxon>
        <taxon>Hymenoptera</taxon>
        <taxon>Apocrita</taxon>
        <taxon>Ichneumonoidea</taxon>
        <taxon>Braconidae</taxon>
        <taxon>Microgastrinae</taxon>
        <taxon>Cotesia</taxon>
    </lineage>
</organism>
<keyword evidence="5 10" id="KW-0552">Olfaction</keyword>
<dbReference type="GO" id="GO:0005549">
    <property type="term" value="F:odorant binding"/>
    <property type="evidence" value="ECO:0007669"/>
    <property type="project" value="InterPro"/>
</dbReference>
<feature type="transmembrane region" description="Helical" evidence="10">
    <location>
        <begin position="125"/>
        <end position="150"/>
    </location>
</feature>
<keyword evidence="7 10" id="KW-0472">Membrane</keyword>
<keyword evidence="4 10" id="KW-0812">Transmembrane</keyword>
<dbReference type="OrthoDB" id="7179992at2759"/>